<feature type="domain" description="DUF1206" evidence="2">
    <location>
        <begin position="116"/>
        <end position="179"/>
    </location>
</feature>
<evidence type="ECO:0000313" key="3">
    <source>
        <dbReference type="EMBL" id="SDX54632.1"/>
    </source>
</evidence>
<dbReference type="RefSeq" id="WP_091151452.1">
    <property type="nucleotide sequence ID" value="NZ_FNOT01000002.1"/>
</dbReference>
<feature type="transmembrane region" description="Helical" evidence="1">
    <location>
        <begin position="249"/>
        <end position="270"/>
    </location>
</feature>
<gene>
    <name evidence="3" type="ORF">SAMN05660209_00659</name>
</gene>
<sequence>MGGTTGRAAGAAGRAGDSDALEHLARIGLIAYGVVHLVVAWLALQLAWGGGSGQSADQAGALATLAEQPLGRPLLWLLAVGLVALAAWQAAEVLRWRSRLSSSGDARKKAVEKTVKAVAKAVLYAALAVLAVRTATGGGGGGGQQQAAGVFGWPAGRWLVGLIGLVVIGVGVYLVNKGVSKKFLEEVDLRSASPQTTRLVTRLGQAGFPAKGVSLVVVGGLLVYAAATFDPARATGLDGALRTILDAPFGKVLLTLVAIGIAAFGAYCFVRARYPERT</sequence>
<evidence type="ECO:0000256" key="1">
    <source>
        <dbReference type="SAM" id="Phobius"/>
    </source>
</evidence>
<protein>
    <recommendedName>
        <fullName evidence="2">DUF1206 domain-containing protein</fullName>
    </recommendedName>
</protein>
<feature type="transmembrane region" description="Helical" evidence="1">
    <location>
        <begin position="74"/>
        <end position="96"/>
    </location>
</feature>
<keyword evidence="4" id="KW-1185">Reference proteome</keyword>
<keyword evidence="1" id="KW-1133">Transmembrane helix</keyword>
<accession>A0A1H3CK51</accession>
<dbReference type="Pfam" id="PF06724">
    <property type="entry name" value="DUF1206"/>
    <property type="match status" value="3"/>
</dbReference>
<feature type="domain" description="DUF1206" evidence="2">
    <location>
        <begin position="206"/>
        <end position="274"/>
    </location>
</feature>
<organism evidence="3 4">
    <name type="scientific">Geodermatophilus africanus</name>
    <dbReference type="NCBI Taxonomy" id="1137993"/>
    <lineage>
        <taxon>Bacteria</taxon>
        <taxon>Bacillati</taxon>
        <taxon>Actinomycetota</taxon>
        <taxon>Actinomycetes</taxon>
        <taxon>Geodermatophilales</taxon>
        <taxon>Geodermatophilaceae</taxon>
        <taxon>Geodermatophilus</taxon>
    </lineage>
</organism>
<name>A0A1H3CK51_9ACTN</name>
<evidence type="ECO:0000259" key="2">
    <source>
        <dbReference type="Pfam" id="PF06724"/>
    </source>
</evidence>
<dbReference type="OrthoDB" id="4552598at2"/>
<feature type="transmembrane region" description="Helical" evidence="1">
    <location>
        <begin position="155"/>
        <end position="175"/>
    </location>
</feature>
<feature type="transmembrane region" description="Helical" evidence="1">
    <location>
        <begin position="29"/>
        <end position="48"/>
    </location>
</feature>
<dbReference type="STRING" id="1137993.SAMN05660209_00659"/>
<proteinExistence type="predicted"/>
<dbReference type="InterPro" id="IPR009597">
    <property type="entry name" value="DUF1206"/>
</dbReference>
<dbReference type="AlphaFoldDB" id="A0A1H3CK51"/>
<feature type="transmembrane region" description="Helical" evidence="1">
    <location>
        <begin position="208"/>
        <end position="229"/>
    </location>
</feature>
<evidence type="ECO:0000313" key="4">
    <source>
        <dbReference type="Proteomes" id="UP000198921"/>
    </source>
</evidence>
<reference evidence="4" key="1">
    <citation type="submission" date="2016-10" db="EMBL/GenBank/DDBJ databases">
        <authorList>
            <person name="Varghese N."/>
            <person name="Submissions S."/>
        </authorList>
    </citation>
    <scope>NUCLEOTIDE SEQUENCE [LARGE SCALE GENOMIC DNA]</scope>
    <source>
        <strain evidence="4">DSM 45422</strain>
    </source>
</reference>
<dbReference type="EMBL" id="FNOT01000002">
    <property type="protein sequence ID" value="SDX54632.1"/>
    <property type="molecule type" value="Genomic_DNA"/>
</dbReference>
<dbReference type="Proteomes" id="UP000198921">
    <property type="component" value="Unassembled WGS sequence"/>
</dbReference>
<keyword evidence="1" id="KW-0472">Membrane</keyword>
<feature type="transmembrane region" description="Helical" evidence="1">
    <location>
        <begin position="117"/>
        <end position="135"/>
    </location>
</feature>
<feature type="domain" description="DUF1206" evidence="2">
    <location>
        <begin position="27"/>
        <end position="92"/>
    </location>
</feature>
<keyword evidence="1" id="KW-0812">Transmembrane</keyword>